<comment type="caution">
    <text evidence="1">The sequence shown here is derived from an EMBL/GenBank/DDBJ whole genome shotgun (WGS) entry which is preliminary data.</text>
</comment>
<dbReference type="EMBL" id="BJWL01000012">
    <property type="protein sequence ID" value="GFY98465.1"/>
    <property type="molecule type" value="Genomic_DNA"/>
</dbReference>
<evidence type="ECO:0000313" key="2">
    <source>
        <dbReference type="Proteomes" id="UP000585474"/>
    </source>
</evidence>
<organism evidence="1 2">
    <name type="scientific">Actinidia rufa</name>
    <dbReference type="NCBI Taxonomy" id="165716"/>
    <lineage>
        <taxon>Eukaryota</taxon>
        <taxon>Viridiplantae</taxon>
        <taxon>Streptophyta</taxon>
        <taxon>Embryophyta</taxon>
        <taxon>Tracheophyta</taxon>
        <taxon>Spermatophyta</taxon>
        <taxon>Magnoliopsida</taxon>
        <taxon>eudicotyledons</taxon>
        <taxon>Gunneridae</taxon>
        <taxon>Pentapetalae</taxon>
        <taxon>asterids</taxon>
        <taxon>Ericales</taxon>
        <taxon>Actinidiaceae</taxon>
        <taxon>Actinidia</taxon>
    </lineage>
</organism>
<accession>A0A7J0FID9</accession>
<keyword evidence="2" id="KW-1185">Reference proteome</keyword>
<reference evidence="1 2" key="1">
    <citation type="submission" date="2019-07" db="EMBL/GenBank/DDBJ databases">
        <title>De Novo Assembly of kiwifruit Actinidia rufa.</title>
        <authorList>
            <person name="Sugita-Konishi S."/>
            <person name="Sato K."/>
            <person name="Mori E."/>
            <person name="Abe Y."/>
            <person name="Kisaki G."/>
            <person name="Hamano K."/>
            <person name="Suezawa K."/>
            <person name="Otani M."/>
            <person name="Fukuda T."/>
            <person name="Manabe T."/>
            <person name="Gomi K."/>
            <person name="Tabuchi M."/>
            <person name="Akimitsu K."/>
            <person name="Kataoka I."/>
        </authorList>
    </citation>
    <scope>NUCLEOTIDE SEQUENCE [LARGE SCALE GENOMIC DNA]</scope>
    <source>
        <strain evidence="2">cv. Fuchu</strain>
    </source>
</reference>
<proteinExistence type="predicted"/>
<gene>
    <name evidence="1" type="ORF">Acr_12g0010060</name>
</gene>
<dbReference type="AlphaFoldDB" id="A0A7J0FID9"/>
<evidence type="ECO:0000313" key="1">
    <source>
        <dbReference type="EMBL" id="GFY98465.1"/>
    </source>
</evidence>
<sequence length="246" mass="27535">MWGKFSINQGKYVALAPPQNWSPLISPEVAHLRTLLTEVKRVHEPRQVISTELARATIRVLYELAQSQSAAPPRLWRGRILGLINLHQNPPESYLYMETIHYEIFSTTIPTITGYSPDAISPIMSLYLRISFHTHPSEDHAVTHGTAITPSIKKAAPPLNKGTHAHILYNFSFELFIHGHCLGLITTPEGFKRPRPALHLCSSVQVALYLSEVQYRGTRAIVTVGCSLQFFTTTKPIIISLASSFE</sequence>
<dbReference type="Proteomes" id="UP000585474">
    <property type="component" value="Unassembled WGS sequence"/>
</dbReference>
<protein>
    <submittedName>
        <fullName evidence="1">Uncharacterized protein</fullName>
    </submittedName>
</protein>
<name>A0A7J0FID9_9ERIC</name>